<organism evidence="1 2">
    <name type="scientific">Lasiosphaeria hispida</name>
    <dbReference type="NCBI Taxonomy" id="260671"/>
    <lineage>
        <taxon>Eukaryota</taxon>
        <taxon>Fungi</taxon>
        <taxon>Dikarya</taxon>
        <taxon>Ascomycota</taxon>
        <taxon>Pezizomycotina</taxon>
        <taxon>Sordariomycetes</taxon>
        <taxon>Sordariomycetidae</taxon>
        <taxon>Sordariales</taxon>
        <taxon>Lasiosphaeriaceae</taxon>
        <taxon>Lasiosphaeria</taxon>
    </lineage>
</organism>
<reference evidence="1" key="2">
    <citation type="submission" date="2023-06" db="EMBL/GenBank/DDBJ databases">
        <authorList>
            <consortium name="Lawrence Berkeley National Laboratory"/>
            <person name="Haridas S."/>
            <person name="Hensen N."/>
            <person name="Bonometti L."/>
            <person name="Westerberg I."/>
            <person name="Brannstrom I.O."/>
            <person name="Guillou S."/>
            <person name="Cros-Aarteil S."/>
            <person name="Calhoun S."/>
            <person name="Kuo A."/>
            <person name="Mondo S."/>
            <person name="Pangilinan J."/>
            <person name="Riley R."/>
            <person name="Labutti K."/>
            <person name="Andreopoulos B."/>
            <person name="Lipzen A."/>
            <person name="Chen C."/>
            <person name="Yanf M."/>
            <person name="Daum C."/>
            <person name="Ng V."/>
            <person name="Clum A."/>
            <person name="Steindorff A."/>
            <person name="Ohm R."/>
            <person name="Martin F."/>
            <person name="Silar P."/>
            <person name="Natvig D."/>
            <person name="Lalanne C."/>
            <person name="Gautier V."/>
            <person name="Ament-Velasquez S.L."/>
            <person name="Kruys A."/>
            <person name="Hutchinson M.I."/>
            <person name="Powell A.J."/>
            <person name="Barry K."/>
            <person name="Miller A.N."/>
            <person name="Grigoriev I.V."/>
            <person name="Debuchy R."/>
            <person name="Gladieux P."/>
            <person name="Thoren M.H."/>
            <person name="Johannesson H."/>
        </authorList>
    </citation>
    <scope>NUCLEOTIDE SEQUENCE</scope>
    <source>
        <strain evidence="1">CBS 955.72</strain>
    </source>
</reference>
<gene>
    <name evidence="1" type="ORF">B0T25DRAFT_597032</name>
</gene>
<dbReference type="AlphaFoldDB" id="A0AAJ0HVV0"/>
<sequence>MPATLDLDHRGPIMYESVVKKDTNIIGQDNRRTIKALVRHHMGLGDGDACAVEARSRWIRSGFNMCVPVEVRPRGTHVRLVFRCAMPHKLAEARYPGVVDEKLRCEIGTYAWMQNWCPDIRIPYLYGFGFSDHRYYKRMPLRLPAAYVLLEGVGPDTGRMLSDTWEAETLPSMACMFRDDGTVTLTNRPLLSCVAILDNDGAPRTISRDEAYACTEPFVLDMLTLHDESLLANRNAIYSAADCRGQMAARTLLTALSHRCVTRERRKRSFRLQFTDFQSGSAPYLLRCSLCPSSRDAALTSL</sequence>
<dbReference type="EMBL" id="JAUIQD010000001">
    <property type="protein sequence ID" value="KAK3363681.1"/>
    <property type="molecule type" value="Genomic_DNA"/>
</dbReference>
<keyword evidence="2" id="KW-1185">Reference proteome</keyword>
<proteinExistence type="predicted"/>
<reference evidence="1" key="1">
    <citation type="journal article" date="2023" name="Mol. Phylogenet. Evol.">
        <title>Genome-scale phylogeny and comparative genomics of the fungal order Sordariales.</title>
        <authorList>
            <person name="Hensen N."/>
            <person name="Bonometti L."/>
            <person name="Westerberg I."/>
            <person name="Brannstrom I.O."/>
            <person name="Guillou S."/>
            <person name="Cros-Aarteil S."/>
            <person name="Calhoun S."/>
            <person name="Haridas S."/>
            <person name="Kuo A."/>
            <person name="Mondo S."/>
            <person name="Pangilinan J."/>
            <person name="Riley R."/>
            <person name="LaButti K."/>
            <person name="Andreopoulos B."/>
            <person name="Lipzen A."/>
            <person name="Chen C."/>
            <person name="Yan M."/>
            <person name="Daum C."/>
            <person name="Ng V."/>
            <person name="Clum A."/>
            <person name="Steindorff A."/>
            <person name="Ohm R.A."/>
            <person name="Martin F."/>
            <person name="Silar P."/>
            <person name="Natvig D.O."/>
            <person name="Lalanne C."/>
            <person name="Gautier V."/>
            <person name="Ament-Velasquez S.L."/>
            <person name="Kruys A."/>
            <person name="Hutchinson M.I."/>
            <person name="Powell A.J."/>
            <person name="Barry K."/>
            <person name="Miller A.N."/>
            <person name="Grigoriev I.V."/>
            <person name="Debuchy R."/>
            <person name="Gladieux P."/>
            <person name="Hiltunen Thoren M."/>
            <person name="Johannesson H."/>
        </authorList>
    </citation>
    <scope>NUCLEOTIDE SEQUENCE</scope>
    <source>
        <strain evidence="1">CBS 955.72</strain>
    </source>
</reference>
<protein>
    <submittedName>
        <fullName evidence="1">Uncharacterized protein</fullName>
    </submittedName>
</protein>
<evidence type="ECO:0000313" key="1">
    <source>
        <dbReference type="EMBL" id="KAK3363681.1"/>
    </source>
</evidence>
<accession>A0AAJ0HVV0</accession>
<dbReference type="Proteomes" id="UP001275084">
    <property type="component" value="Unassembled WGS sequence"/>
</dbReference>
<comment type="caution">
    <text evidence="1">The sequence shown here is derived from an EMBL/GenBank/DDBJ whole genome shotgun (WGS) entry which is preliminary data.</text>
</comment>
<evidence type="ECO:0000313" key="2">
    <source>
        <dbReference type="Proteomes" id="UP001275084"/>
    </source>
</evidence>
<name>A0AAJ0HVV0_9PEZI</name>